<dbReference type="GO" id="GO:0009313">
    <property type="term" value="P:oligosaccharide catabolic process"/>
    <property type="evidence" value="ECO:0007669"/>
    <property type="project" value="TreeGrafter"/>
</dbReference>
<dbReference type="Gene3D" id="2.120.10.10">
    <property type="match status" value="1"/>
</dbReference>
<keyword evidence="6" id="KW-0378">Hydrolase</keyword>
<evidence type="ECO:0000259" key="5">
    <source>
        <dbReference type="Pfam" id="PF13088"/>
    </source>
</evidence>
<feature type="domain" description="Sialidase" evidence="5">
    <location>
        <begin position="167"/>
        <end position="480"/>
    </location>
</feature>
<dbReference type="InterPro" id="IPR036278">
    <property type="entry name" value="Sialidase_sf"/>
</dbReference>
<dbReference type="InterPro" id="IPR011040">
    <property type="entry name" value="Sialidase"/>
</dbReference>
<accession>A0A5C5XRK7</accession>
<dbReference type="EMBL" id="SJPK01000007">
    <property type="protein sequence ID" value="TWT65269.1"/>
    <property type="molecule type" value="Genomic_DNA"/>
</dbReference>
<evidence type="ECO:0000313" key="6">
    <source>
        <dbReference type="EMBL" id="TWT65269.1"/>
    </source>
</evidence>
<protein>
    <recommendedName>
        <fullName evidence="3">exo-alpha-sialidase</fullName>
        <ecNumber evidence="3">3.2.1.18</ecNumber>
    </recommendedName>
</protein>
<dbReference type="InterPro" id="IPR026856">
    <property type="entry name" value="Sialidase_fam"/>
</dbReference>
<dbReference type="GO" id="GO:0016020">
    <property type="term" value="C:membrane"/>
    <property type="evidence" value="ECO:0007669"/>
    <property type="project" value="TreeGrafter"/>
</dbReference>
<dbReference type="GO" id="GO:0005737">
    <property type="term" value="C:cytoplasm"/>
    <property type="evidence" value="ECO:0007669"/>
    <property type="project" value="TreeGrafter"/>
</dbReference>
<gene>
    <name evidence="6" type="primary">nedA_2</name>
    <name evidence="6" type="ORF">CA85_31810</name>
</gene>
<dbReference type="Pfam" id="PF13088">
    <property type="entry name" value="BNR_2"/>
    <property type="match status" value="1"/>
</dbReference>
<evidence type="ECO:0000256" key="4">
    <source>
        <dbReference type="SAM" id="Phobius"/>
    </source>
</evidence>
<dbReference type="Proteomes" id="UP000318053">
    <property type="component" value="Unassembled WGS sequence"/>
</dbReference>
<dbReference type="SUPFAM" id="SSF50939">
    <property type="entry name" value="Sialidases"/>
    <property type="match status" value="1"/>
</dbReference>
<dbReference type="AlphaFoldDB" id="A0A5C5XRK7"/>
<dbReference type="GO" id="GO:0006689">
    <property type="term" value="P:ganglioside catabolic process"/>
    <property type="evidence" value="ECO:0007669"/>
    <property type="project" value="TreeGrafter"/>
</dbReference>
<sequence length="518" mass="57405" precursor="true">MTRVFPMLMPAAATDARPNRCLARLLSRSVRVFRWNEPAALAQCHLLCPRSGHHHDGNPTRQRGKCSVLRGEQVILADASGYQDRFAVESRWHWALAAGSRFHSRRAPSAHKSYAESFLSMCLAVIAILLFIGPVWGEQFEKATVFQNGEEGYKVFRIPAIVTAANGDLLAFCEARMGGDQSEIDLVSKRSIDGGRTWQGIQVVQESDELREEFDQENTQVSVGNPAPVVDRLDPEHPGRIWLPFTLENDRVFVTFSDDHGKTWGQRREITRDVKKDDWGWYATGPVHSIQLQRGEHQGRLVVPCDHRIGKGGDDRGANGAHAIVSDDHGQTWRLGAIDTTYTDDLNANETAVVELNDGRLYFNTRDQGGKAKGTRGDAYSSVGGDSFDRFGGPYRCFKPSPPQLDPPVVQCALLRAASTVAGDDRNVILFSGPDESGPSGKGRSDLRIRYSTDETQTWQDGPLIHVGRAAYSDMVRLPNDELGILFEAGEGEQQYARIIFTRVSLDEITGDPFGANR</sequence>
<dbReference type="CDD" id="cd15482">
    <property type="entry name" value="Sialidase_non-viral"/>
    <property type="match status" value="1"/>
</dbReference>
<keyword evidence="6" id="KW-0326">Glycosidase</keyword>
<reference evidence="6 7" key="1">
    <citation type="submission" date="2019-02" db="EMBL/GenBank/DDBJ databases">
        <title>Deep-cultivation of Planctomycetes and their phenomic and genomic characterization uncovers novel biology.</title>
        <authorList>
            <person name="Wiegand S."/>
            <person name="Jogler M."/>
            <person name="Boedeker C."/>
            <person name="Pinto D."/>
            <person name="Vollmers J."/>
            <person name="Rivas-Marin E."/>
            <person name="Kohn T."/>
            <person name="Peeters S.H."/>
            <person name="Heuer A."/>
            <person name="Rast P."/>
            <person name="Oberbeckmann S."/>
            <person name="Bunk B."/>
            <person name="Jeske O."/>
            <person name="Meyerdierks A."/>
            <person name="Storesund J.E."/>
            <person name="Kallscheuer N."/>
            <person name="Luecker S."/>
            <person name="Lage O.M."/>
            <person name="Pohl T."/>
            <person name="Merkel B.J."/>
            <person name="Hornburger P."/>
            <person name="Mueller R.-W."/>
            <person name="Bruemmer F."/>
            <person name="Labrenz M."/>
            <person name="Spormann A.M."/>
            <person name="Op Den Camp H."/>
            <person name="Overmann J."/>
            <person name="Amann R."/>
            <person name="Jetten M.S.M."/>
            <person name="Mascher T."/>
            <person name="Medema M.H."/>
            <person name="Devos D.P."/>
            <person name="Kaster A.-K."/>
            <person name="Ovreas L."/>
            <person name="Rohde M."/>
            <person name="Galperin M.Y."/>
            <person name="Jogler C."/>
        </authorList>
    </citation>
    <scope>NUCLEOTIDE SEQUENCE [LARGE SCALE GENOMIC DNA]</scope>
    <source>
        <strain evidence="6 7">CA85</strain>
    </source>
</reference>
<dbReference type="PANTHER" id="PTHR10628">
    <property type="entry name" value="SIALIDASE"/>
    <property type="match status" value="1"/>
</dbReference>
<comment type="catalytic activity">
    <reaction evidence="1">
        <text>Hydrolysis of alpha-(2-&gt;3)-, alpha-(2-&gt;6)-, alpha-(2-&gt;8)- glycosidic linkages of terminal sialic acid residues in oligosaccharides, glycoproteins, glycolipids, colominic acid and synthetic substrates.</text>
        <dbReference type="EC" id="3.2.1.18"/>
    </reaction>
</comment>
<keyword evidence="7" id="KW-1185">Reference proteome</keyword>
<feature type="transmembrane region" description="Helical" evidence="4">
    <location>
        <begin position="114"/>
        <end position="136"/>
    </location>
</feature>
<evidence type="ECO:0000256" key="3">
    <source>
        <dbReference type="ARBA" id="ARBA00012733"/>
    </source>
</evidence>
<dbReference type="PANTHER" id="PTHR10628:SF30">
    <property type="entry name" value="EXO-ALPHA-SIALIDASE"/>
    <property type="match status" value="1"/>
</dbReference>
<evidence type="ECO:0000256" key="2">
    <source>
        <dbReference type="ARBA" id="ARBA00009348"/>
    </source>
</evidence>
<evidence type="ECO:0000313" key="7">
    <source>
        <dbReference type="Proteomes" id="UP000318053"/>
    </source>
</evidence>
<keyword evidence="4" id="KW-0812">Transmembrane</keyword>
<comment type="caution">
    <text evidence="6">The sequence shown here is derived from an EMBL/GenBank/DDBJ whole genome shotgun (WGS) entry which is preliminary data.</text>
</comment>
<organism evidence="6 7">
    <name type="scientific">Allorhodopirellula solitaria</name>
    <dbReference type="NCBI Taxonomy" id="2527987"/>
    <lineage>
        <taxon>Bacteria</taxon>
        <taxon>Pseudomonadati</taxon>
        <taxon>Planctomycetota</taxon>
        <taxon>Planctomycetia</taxon>
        <taxon>Pirellulales</taxon>
        <taxon>Pirellulaceae</taxon>
        <taxon>Allorhodopirellula</taxon>
    </lineage>
</organism>
<keyword evidence="4" id="KW-1133">Transmembrane helix</keyword>
<evidence type="ECO:0000256" key="1">
    <source>
        <dbReference type="ARBA" id="ARBA00000427"/>
    </source>
</evidence>
<dbReference type="GO" id="GO:0004308">
    <property type="term" value="F:exo-alpha-sialidase activity"/>
    <property type="evidence" value="ECO:0007669"/>
    <property type="project" value="UniProtKB-EC"/>
</dbReference>
<keyword evidence="4" id="KW-0472">Membrane</keyword>
<comment type="similarity">
    <text evidence="2">Belongs to the glycosyl hydrolase 33 family.</text>
</comment>
<dbReference type="EC" id="3.2.1.18" evidence="3"/>
<proteinExistence type="inferred from homology"/>
<name>A0A5C5XRK7_9BACT</name>